<dbReference type="CDD" id="cd07823">
    <property type="entry name" value="SRPBCC_5"/>
    <property type="match status" value="1"/>
</dbReference>
<dbReference type="PANTHER" id="PTHR38588">
    <property type="entry name" value="BLL0334 PROTEIN"/>
    <property type="match status" value="1"/>
</dbReference>
<comment type="caution">
    <text evidence="2">The sequence shown here is derived from an EMBL/GenBank/DDBJ whole genome shotgun (WGS) entry which is preliminary data.</text>
</comment>
<evidence type="ECO:0000313" key="2">
    <source>
        <dbReference type="EMBL" id="GAA0952867.1"/>
    </source>
</evidence>
<dbReference type="InterPro" id="IPR023393">
    <property type="entry name" value="START-like_dom_sf"/>
</dbReference>
<gene>
    <name evidence="2" type="ORF">GCM10009550_34210</name>
</gene>
<dbReference type="Pfam" id="PF06240">
    <property type="entry name" value="COXG"/>
    <property type="match status" value="1"/>
</dbReference>
<reference evidence="2 3" key="1">
    <citation type="journal article" date="2019" name="Int. J. Syst. Evol. Microbiol.">
        <title>The Global Catalogue of Microorganisms (GCM) 10K type strain sequencing project: providing services to taxonomists for standard genome sequencing and annotation.</title>
        <authorList>
            <consortium name="The Broad Institute Genomics Platform"/>
            <consortium name="The Broad Institute Genome Sequencing Center for Infectious Disease"/>
            <person name="Wu L."/>
            <person name="Ma J."/>
        </authorList>
    </citation>
    <scope>NUCLEOTIDE SEQUENCE [LARGE SCALE GENOMIC DNA]</scope>
    <source>
        <strain evidence="2 3">JCM 10696</strain>
    </source>
</reference>
<organism evidence="2 3">
    <name type="scientific">Actinocorallia libanotica</name>
    <dbReference type="NCBI Taxonomy" id="46162"/>
    <lineage>
        <taxon>Bacteria</taxon>
        <taxon>Bacillati</taxon>
        <taxon>Actinomycetota</taxon>
        <taxon>Actinomycetes</taxon>
        <taxon>Streptosporangiales</taxon>
        <taxon>Thermomonosporaceae</taxon>
        <taxon>Actinocorallia</taxon>
    </lineage>
</organism>
<dbReference type="InterPro" id="IPR010419">
    <property type="entry name" value="CO_DH_gsu"/>
</dbReference>
<dbReference type="Gene3D" id="3.30.530.20">
    <property type="match status" value="1"/>
</dbReference>
<dbReference type="Proteomes" id="UP001500665">
    <property type="component" value="Unassembled WGS sequence"/>
</dbReference>
<dbReference type="PANTHER" id="PTHR38588:SF1">
    <property type="entry name" value="BLL0334 PROTEIN"/>
    <property type="match status" value="1"/>
</dbReference>
<evidence type="ECO:0000256" key="1">
    <source>
        <dbReference type="SAM" id="Phobius"/>
    </source>
</evidence>
<keyword evidence="1" id="KW-0812">Transmembrane</keyword>
<keyword evidence="1" id="KW-0472">Membrane</keyword>
<sequence length="215" mass="21766">MELQHSFTVPVPLKEAADVLHDVTRLAPCMPGAVLEGFDGEEFTGRISVKVGAITMSYRGRGRFLPGDGSTVALRVEAAETKGAGAVSGDVVCGLHEEGGATRVVVDTRVDISGRAAQFGRGVITEVGDKVVAAFAANLQEALVRGGGEDAPAPAAAPSGAAVQAGSPAAAAPLDLGSVAGPVLLRKAAPLAALFGLLLAFLLGRRTADFRITRG</sequence>
<dbReference type="EMBL" id="BAAAHH010000012">
    <property type="protein sequence ID" value="GAA0952867.1"/>
    <property type="molecule type" value="Genomic_DNA"/>
</dbReference>
<name>A0ABN1R9F5_9ACTN</name>
<keyword evidence="3" id="KW-1185">Reference proteome</keyword>
<feature type="transmembrane region" description="Helical" evidence="1">
    <location>
        <begin position="188"/>
        <end position="204"/>
    </location>
</feature>
<accession>A0ABN1R9F5</accession>
<proteinExistence type="predicted"/>
<protein>
    <submittedName>
        <fullName evidence="2">SRPBCC family protein</fullName>
    </submittedName>
</protein>
<evidence type="ECO:0000313" key="3">
    <source>
        <dbReference type="Proteomes" id="UP001500665"/>
    </source>
</evidence>
<keyword evidence="1" id="KW-1133">Transmembrane helix</keyword>
<dbReference type="SUPFAM" id="SSF55961">
    <property type="entry name" value="Bet v1-like"/>
    <property type="match status" value="1"/>
</dbReference>
<dbReference type="RefSeq" id="WP_344241813.1">
    <property type="nucleotide sequence ID" value="NZ_BAAAHH010000012.1"/>
</dbReference>